<dbReference type="AlphaFoldDB" id="A0A2T2P0X8"/>
<evidence type="ECO:0000313" key="9">
    <source>
        <dbReference type="Proteomes" id="UP000240883"/>
    </source>
</evidence>
<feature type="non-terminal residue" evidence="8">
    <location>
        <position position="1"/>
    </location>
</feature>
<evidence type="ECO:0000256" key="2">
    <source>
        <dbReference type="ARBA" id="ARBA00022692"/>
    </source>
</evidence>
<keyword evidence="3" id="KW-0732">Signal</keyword>
<dbReference type="PANTHER" id="PTHR24269">
    <property type="entry name" value="KREMEN PROTEIN"/>
    <property type="match status" value="1"/>
</dbReference>
<dbReference type="EMBL" id="KZ678131">
    <property type="protein sequence ID" value="PSN71340.1"/>
    <property type="molecule type" value="Genomic_DNA"/>
</dbReference>
<evidence type="ECO:0000259" key="7">
    <source>
        <dbReference type="PROSITE" id="PS51212"/>
    </source>
</evidence>
<keyword evidence="6" id="KW-0325">Glycoprotein</keyword>
<evidence type="ECO:0000256" key="3">
    <source>
        <dbReference type="ARBA" id="ARBA00022729"/>
    </source>
</evidence>
<dbReference type="InterPro" id="IPR002889">
    <property type="entry name" value="WSC_carb-bd"/>
</dbReference>
<evidence type="ECO:0000256" key="6">
    <source>
        <dbReference type="ARBA" id="ARBA00023180"/>
    </source>
</evidence>
<feature type="domain" description="WSC" evidence="7">
    <location>
        <begin position="1"/>
        <end position="64"/>
    </location>
</feature>
<sequence length="64" mass="6882">ICVDFCRNAGYQFAGVEYMYECFCASKIQEPGAISTDGGCNMPCDGNNAEACGGSYRLSVYTND</sequence>
<dbReference type="OrthoDB" id="2019572at2759"/>
<dbReference type="Pfam" id="PF01822">
    <property type="entry name" value="WSC"/>
    <property type="match status" value="1"/>
</dbReference>
<dbReference type="InterPro" id="IPR051836">
    <property type="entry name" value="Kremen_rcpt"/>
</dbReference>
<feature type="non-terminal residue" evidence="8">
    <location>
        <position position="64"/>
    </location>
</feature>
<dbReference type="PANTHER" id="PTHR24269:SF16">
    <property type="entry name" value="PROTEIN SLG1"/>
    <property type="match status" value="1"/>
</dbReference>
<evidence type="ECO:0000313" key="8">
    <source>
        <dbReference type="EMBL" id="PSN71340.1"/>
    </source>
</evidence>
<protein>
    <recommendedName>
        <fullName evidence="7">WSC domain-containing protein</fullName>
    </recommendedName>
</protein>
<comment type="subcellular location">
    <subcellularLocation>
        <location evidence="1">Membrane</location>
        <topology evidence="1">Single-pass membrane protein</topology>
    </subcellularLocation>
</comment>
<evidence type="ECO:0000256" key="4">
    <source>
        <dbReference type="ARBA" id="ARBA00022989"/>
    </source>
</evidence>
<keyword evidence="4" id="KW-1133">Transmembrane helix</keyword>
<gene>
    <name evidence="8" type="ORF">BS50DRAFT_449655</name>
</gene>
<keyword evidence="2" id="KW-0812">Transmembrane</keyword>
<dbReference type="GO" id="GO:0005886">
    <property type="term" value="C:plasma membrane"/>
    <property type="evidence" value="ECO:0007669"/>
    <property type="project" value="TreeGrafter"/>
</dbReference>
<evidence type="ECO:0000256" key="5">
    <source>
        <dbReference type="ARBA" id="ARBA00023136"/>
    </source>
</evidence>
<dbReference type="PROSITE" id="PS51212">
    <property type="entry name" value="WSC"/>
    <property type="match status" value="1"/>
</dbReference>
<dbReference type="Proteomes" id="UP000240883">
    <property type="component" value="Unassembled WGS sequence"/>
</dbReference>
<accession>A0A2T2P0X8</accession>
<dbReference type="STRING" id="1448308.A0A2T2P0X8"/>
<dbReference type="SMART" id="SM00321">
    <property type="entry name" value="WSC"/>
    <property type="match status" value="1"/>
</dbReference>
<evidence type="ECO:0000256" key="1">
    <source>
        <dbReference type="ARBA" id="ARBA00004167"/>
    </source>
</evidence>
<organism evidence="8 9">
    <name type="scientific">Corynespora cassiicola Philippines</name>
    <dbReference type="NCBI Taxonomy" id="1448308"/>
    <lineage>
        <taxon>Eukaryota</taxon>
        <taxon>Fungi</taxon>
        <taxon>Dikarya</taxon>
        <taxon>Ascomycota</taxon>
        <taxon>Pezizomycotina</taxon>
        <taxon>Dothideomycetes</taxon>
        <taxon>Pleosporomycetidae</taxon>
        <taxon>Pleosporales</taxon>
        <taxon>Corynesporascaceae</taxon>
        <taxon>Corynespora</taxon>
    </lineage>
</organism>
<keyword evidence="9" id="KW-1185">Reference proteome</keyword>
<proteinExistence type="predicted"/>
<reference evidence="8 9" key="1">
    <citation type="journal article" date="2018" name="Front. Microbiol.">
        <title>Genome-Wide Analysis of Corynespora cassiicola Leaf Fall Disease Putative Effectors.</title>
        <authorList>
            <person name="Lopez D."/>
            <person name="Ribeiro S."/>
            <person name="Label P."/>
            <person name="Fumanal B."/>
            <person name="Venisse J.S."/>
            <person name="Kohler A."/>
            <person name="de Oliveira R.R."/>
            <person name="Labutti K."/>
            <person name="Lipzen A."/>
            <person name="Lail K."/>
            <person name="Bauer D."/>
            <person name="Ohm R.A."/>
            <person name="Barry K.W."/>
            <person name="Spatafora J."/>
            <person name="Grigoriev I.V."/>
            <person name="Martin F.M."/>
            <person name="Pujade-Renaud V."/>
        </authorList>
    </citation>
    <scope>NUCLEOTIDE SEQUENCE [LARGE SCALE GENOMIC DNA]</scope>
    <source>
        <strain evidence="8 9">Philippines</strain>
    </source>
</reference>
<name>A0A2T2P0X8_CORCC</name>
<keyword evidence="5" id="KW-0472">Membrane</keyword>